<organism evidence="9 10">
    <name type="scientific">Phocaeicola vulgatus str. 3775 SL</name>
    <name type="common">B</name>
    <name type="synonym">iv</name>
    <dbReference type="NCBI Taxonomy" id="1339350"/>
    <lineage>
        <taxon>Bacteria</taxon>
        <taxon>Pseudomonadati</taxon>
        <taxon>Bacteroidota</taxon>
        <taxon>Bacteroidia</taxon>
        <taxon>Bacteroidales</taxon>
        <taxon>Bacteroidaceae</taxon>
        <taxon>Phocaeicola</taxon>
    </lineage>
</organism>
<gene>
    <name evidence="9" type="primary">glpK</name>
    <name evidence="9" type="ORF">M097_3277</name>
</gene>
<dbReference type="Pfam" id="PF00370">
    <property type="entry name" value="FGGY_N"/>
    <property type="match status" value="1"/>
</dbReference>
<keyword evidence="6" id="KW-0067">ATP-binding</keyword>
<dbReference type="GO" id="GO:0004370">
    <property type="term" value="F:glycerol kinase activity"/>
    <property type="evidence" value="ECO:0007669"/>
    <property type="project" value="UniProtKB-EC"/>
</dbReference>
<evidence type="ECO:0000313" key="10">
    <source>
        <dbReference type="Proteomes" id="UP000028134"/>
    </source>
</evidence>
<evidence type="ECO:0000256" key="1">
    <source>
        <dbReference type="ARBA" id="ARBA00009156"/>
    </source>
</evidence>
<accession>A0A078QYK9</accession>
<dbReference type="PANTHER" id="PTHR10196">
    <property type="entry name" value="SUGAR KINASE"/>
    <property type="match status" value="1"/>
</dbReference>
<dbReference type="GO" id="GO:0005524">
    <property type="term" value="F:ATP binding"/>
    <property type="evidence" value="ECO:0007669"/>
    <property type="project" value="UniProtKB-KW"/>
</dbReference>
<keyword evidence="3" id="KW-0547">Nucleotide-binding</keyword>
<evidence type="ECO:0000259" key="8">
    <source>
        <dbReference type="Pfam" id="PF02782"/>
    </source>
</evidence>
<evidence type="ECO:0000256" key="4">
    <source>
        <dbReference type="ARBA" id="ARBA00022777"/>
    </source>
</evidence>
<dbReference type="SUPFAM" id="SSF53067">
    <property type="entry name" value="Actin-like ATPase domain"/>
    <property type="match status" value="2"/>
</dbReference>
<dbReference type="PATRIC" id="fig|1339350.3.peg.3133"/>
<name>A0A078QYK9_PHOVU</name>
<sequence>MISRIITIDQSTSATKAMLFSEDCELLHRVNIEHQQFYPQIGWVEHDAEEIYKNTIEAIHCLLEQEEVNGKDISYSLAITNQRETVVVWNRHTGKSVYHAVVWQCQRGAAICKELKDKGYSELVQRKTGLLIDPYFSASGAKWILDNVENARELAEKGDLLMGTIDSWLIWKLTEGRKHLTDYTNASRTMLFNIHTLDWDEELLKLFTIPRNMMPEALPCDAVFGETTIEGLFKSPIQIAGVLGDSHGALTGQMCFEAGMGKVTYGTGSSVMVNIGEEAVAAPEGLVTSVGFSALGKVYYAFEGNIHCTGATIKWMVEKLGLVDSFNQIETLATSVKNNDGVYLVPAFTGLGAPWWKPDAKAAIWGMTLNAGKAHVLRAGLESIAYQVKDLIDMMTRQAGIELKALRVDGGPTKNQFLMQFQADMLHAVINRSEIEEASALGAVVMNGFARKKWASFQEAAAMRTIDNCIAPCMEEKELQSLYSGWREAVKKVIGQNN</sequence>
<dbReference type="InterPro" id="IPR043129">
    <property type="entry name" value="ATPase_NBD"/>
</dbReference>
<dbReference type="Gene3D" id="3.30.420.40">
    <property type="match status" value="2"/>
</dbReference>
<comment type="caution">
    <text evidence="9">The sequence shown here is derived from an EMBL/GenBank/DDBJ whole genome shotgun (WGS) entry which is preliminary data.</text>
</comment>
<dbReference type="InterPro" id="IPR018485">
    <property type="entry name" value="FGGY_C"/>
</dbReference>
<comment type="similarity">
    <text evidence="1">Belongs to the FGGY kinase family.</text>
</comment>
<feature type="domain" description="Carbohydrate kinase FGGY N-terminal" evidence="7">
    <location>
        <begin position="5"/>
        <end position="251"/>
    </location>
</feature>
<dbReference type="EMBL" id="JNHI01000026">
    <property type="protein sequence ID" value="KDS28180.1"/>
    <property type="molecule type" value="Genomic_DNA"/>
</dbReference>
<evidence type="ECO:0000256" key="2">
    <source>
        <dbReference type="ARBA" id="ARBA00022679"/>
    </source>
</evidence>
<reference evidence="9 10" key="1">
    <citation type="submission" date="2014-04" db="EMBL/GenBank/DDBJ databases">
        <authorList>
            <person name="Sears C."/>
            <person name="Carroll K."/>
            <person name="Sack B.R."/>
            <person name="Qadri F."/>
            <person name="Myers L.L."/>
            <person name="Chung G.-T."/>
            <person name="Escheverria P."/>
            <person name="Fraser C.M."/>
            <person name="Sadzewicz L."/>
            <person name="Shefchek K.A."/>
            <person name="Tallon L."/>
            <person name="Das S.P."/>
            <person name="Daugherty S."/>
            <person name="Mongodin E.F."/>
        </authorList>
    </citation>
    <scope>NUCLEOTIDE SEQUENCE [LARGE SCALE GENOMIC DNA]</scope>
    <source>
        <strain evidence="10">3775 SL(B) 10 (iv)</strain>
    </source>
</reference>
<evidence type="ECO:0000259" key="7">
    <source>
        <dbReference type="Pfam" id="PF00370"/>
    </source>
</evidence>
<dbReference type="PIRSF" id="PIRSF000538">
    <property type="entry name" value="GlpK"/>
    <property type="match status" value="1"/>
</dbReference>
<feature type="domain" description="Carbohydrate kinase FGGY C-terminal" evidence="8">
    <location>
        <begin position="262"/>
        <end position="449"/>
    </location>
</feature>
<protein>
    <submittedName>
        <fullName evidence="9">Glycerol kinase</fullName>
        <ecNumber evidence="9">2.7.1.30</ecNumber>
    </submittedName>
</protein>
<proteinExistence type="inferred from homology"/>
<dbReference type="InterPro" id="IPR000577">
    <property type="entry name" value="Carb_kinase_FGGY"/>
</dbReference>
<dbReference type="Proteomes" id="UP000028134">
    <property type="component" value="Unassembled WGS sequence"/>
</dbReference>
<dbReference type="GeneID" id="5301326"/>
<evidence type="ECO:0000256" key="3">
    <source>
        <dbReference type="ARBA" id="ARBA00022741"/>
    </source>
</evidence>
<keyword evidence="5" id="KW-0319">Glycerol metabolism</keyword>
<dbReference type="Pfam" id="PF02782">
    <property type="entry name" value="FGGY_C"/>
    <property type="match status" value="1"/>
</dbReference>
<dbReference type="InterPro" id="IPR018484">
    <property type="entry name" value="FGGY_N"/>
</dbReference>
<dbReference type="CDD" id="cd07769">
    <property type="entry name" value="ASKHA_NBD_FGGY_GK"/>
    <property type="match status" value="1"/>
</dbReference>
<evidence type="ECO:0000256" key="6">
    <source>
        <dbReference type="ARBA" id="ARBA00022840"/>
    </source>
</evidence>
<dbReference type="NCBIfam" id="NF000756">
    <property type="entry name" value="PRK00047.1"/>
    <property type="match status" value="1"/>
</dbReference>
<dbReference type="EC" id="2.7.1.30" evidence="9"/>
<dbReference type="RefSeq" id="WP_005842351.1">
    <property type="nucleotide sequence ID" value="NZ_JNHI01000026.1"/>
</dbReference>
<evidence type="ECO:0000313" key="9">
    <source>
        <dbReference type="EMBL" id="KDS28180.1"/>
    </source>
</evidence>
<keyword evidence="2 9" id="KW-0808">Transferase</keyword>
<dbReference type="AlphaFoldDB" id="A0A078QYK9"/>
<dbReference type="GO" id="GO:0019563">
    <property type="term" value="P:glycerol catabolic process"/>
    <property type="evidence" value="ECO:0007669"/>
    <property type="project" value="TreeGrafter"/>
</dbReference>
<keyword evidence="4 9" id="KW-0418">Kinase</keyword>
<evidence type="ECO:0000256" key="5">
    <source>
        <dbReference type="ARBA" id="ARBA00022798"/>
    </source>
</evidence>
<dbReference type="GO" id="GO:0005829">
    <property type="term" value="C:cytosol"/>
    <property type="evidence" value="ECO:0007669"/>
    <property type="project" value="TreeGrafter"/>
</dbReference>
<dbReference type="PANTHER" id="PTHR10196:SF69">
    <property type="entry name" value="GLYCEROL KINASE"/>
    <property type="match status" value="1"/>
</dbReference>
<dbReference type="FunFam" id="3.30.420.40:FF:000008">
    <property type="entry name" value="Glycerol kinase"/>
    <property type="match status" value="1"/>
</dbReference>